<feature type="domain" description="Fe2OG dioxygenase" evidence="6">
    <location>
        <begin position="190"/>
        <end position="289"/>
    </location>
</feature>
<dbReference type="InterPro" id="IPR026992">
    <property type="entry name" value="DIOX_N"/>
</dbReference>
<dbReference type="PROSITE" id="PS51471">
    <property type="entry name" value="FE2OG_OXY"/>
    <property type="match status" value="1"/>
</dbReference>
<dbReference type="PANTHER" id="PTHR47991">
    <property type="entry name" value="OXOGLUTARATE/IRON-DEPENDENT DIOXYGENASE"/>
    <property type="match status" value="1"/>
</dbReference>
<keyword evidence="8" id="KW-1185">Reference proteome</keyword>
<keyword evidence="4 5" id="KW-0408">Iron</keyword>
<proteinExistence type="inferred from homology"/>
<keyword evidence="2 5" id="KW-0479">Metal-binding</keyword>
<dbReference type="Pfam" id="PF14226">
    <property type="entry name" value="DIOX_N"/>
    <property type="match status" value="1"/>
</dbReference>
<comment type="caution">
    <text evidence="7">The sequence shown here is derived from an EMBL/GenBank/DDBJ whole genome shotgun (WGS) entry which is preliminary data.</text>
</comment>
<organism evidence="7 8">
    <name type="scientific">Carya illinoinensis</name>
    <name type="common">Pecan</name>
    <dbReference type="NCBI Taxonomy" id="32201"/>
    <lineage>
        <taxon>Eukaryota</taxon>
        <taxon>Viridiplantae</taxon>
        <taxon>Streptophyta</taxon>
        <taxon>Embryophyta</taxon>
        <taxon>Tracheophyta</taxon>
        <taxon>Spermatophyta</taxon>
        <taxon>Magnoliopsida</taxon>
        <taxon>eudicotyledons</taxon>
        <taxon>Gunneridae</taxon>
        <taxon>Pentapetalae</taxon>
        <taxon>rosids</taxon>
        <taxon>fabids</taxon>
        <taxon>Fagales</taxon>
        <taxon>Juglandaceae</taxon>
        <taxon>Carya</taxon>
    </lineage>
</organism>
<evidence type="ECO:0000259" key="6">
    <source>
        <dbReference type="PROSITE" id="PS51471"/>
    </source>
</evidence>
<protein>
    <recommendedName>
        <fullName evidence="6">Fe2OG dioxygenase domain-containing protein</fullName>
    </recommendedName>
</protein>
<dbReference type="GO" id="GO:0016491">
    <property type="term" value="F:oxidoreductase activity"/>
    <property type="evidence" value="ECO:0007669"/>
    <property type="project" value="UniProtKB-KW"/>
</dbReference>
<accession>A0A8T1QX82</accession>
<reference evidence="7" key="1">
    <citation type="submission" date="2020-12" db="EMBL/GenBank/DDBJ databases">
        <title>WGS assembly of Carya illinoinensis cv. Pawnee.</title>
        <authorList>
            <person name="Platts A."/>
            <person name="Shu S."/>
            <person name="Wright S."/>
            <person name="Barry K."/>
            <person name="Edger P."/>
            <person name="Pires J.C."/>
            <person name="Schmutz J."/>
        </authorList>
    </citation>
    <scope>NUCLEOTIDE SEQUENCE</scope>
    <source>
        <tissue evidence="7">Leaf</tissue>
    </source>
</reference>
<keyword evidence="3" id="KW-0847">Vitamin C</keyword>
<sequence>MDQELVSSWPNVQFVPDSYVRPPEERPGKLVLSSCKTNIPVVDLEGHDETQIILHIMKATKDFGFFQAINHGVPKVLMDEAMAVFKEFHAMTEKDKTSEGSKDPSRNCSFYRSSKNYQTEDVHVWRDVLTHPCHDPLEEHMKFWPAKPTRYRDVVGKYVVELRKLGEKILELLCEGLGLGASYFSSTGLSGNPVLLVNHYPPCPDPSLTLGLIRHMDPSLITILLQVENGLQVFKDGEWIAVEPLPHAFVLNVGLVLQIISNGKLKGAEHRAVTNSTLARTSAAFFIYPCNDIVIEPEKALTNACNPPLFRSMRFKEFQSNFLSRYANSEAVLQFLSTGHKH</sequence>
<dbReference type="EMBL" id="CM031812">
    <property type="protein sequence ID" value="KAG6658774.1"/>
    <property type="molecule type" value="Genomic_DNA"/>
</dbReference>
<gene>
    <name evidence="7" type="ORF">CIPAW_04G186000</name>
</gene>
<dbReference type="GO" id="GO:0031418">
    <property type="term" value="F:L-ascorbic acid binding"/>
    <property type="evidence" value="ECO:0007669"/>
    <property type="project" value="UniProtKB-KW"/>
</dbReference>
<name>A0A8T1QX82_CARIL</name>
<evidence type="ECO:0000256" key="5">
    <source>
        <dbReference type="RuleBase" id="RU003682"/>
    </source>
</evidence>
<evidence type="ECO:0000256" key="4">
    <source>
        <dbReference type="ARBA" id="ARBA00023004"/>
    </source>
</evidence>
<keyword evidence="5" id="KW-0560">Oxidoreductase</keyword>
<evidence type="ECO:0000256" key="3">
    <source>
        <dbReference type="ARBA" id="ARBA00022896"/>
    </source>
</evidence>
<dbReference type="InterPro" id="IPR044861">
    <property type="entry name" value="IPNS-like_FE2OG_OXY"/>
</dbReference>
<dbReference type="GO" id="GO:0046872">
    <property type="term" value="F:metal ion binding"/>
    <property type="evidence" value="ECO:0007669"/>
    <property type="project" value="UniProtKB-KW"/>
</dbReference>
<evidence type="ECO:0000256" key="2">
    <source>
        <dbReference type="ARBA" id="ARBA00022723"/>
    </source>
</evidence>
<dbReference type="Pfam" id="PF03171">
    <property type="entry name" value="2OG-FeII_Oxy"/>
    <property type="match status" value="1"/>
</dbReference>
<dbReference type="EMBL" id="CM031812">
    <property type="protein sequence ID" value="KAG6658775.1"/>
    <property type="molecule type" value="Genomic_DNA"/>
</dbReference>
<dbReference type="AlphaFoldDB" id="A0A8T1QX82"/>
<evidence type="ECO:0000313" key="7">
    <source>
        <dbReference type="EMBL" id="KAG6658774.1"/>
    </source>
</evidence>
<evidence type="ECO:0000256" key="1">
    <source>
        <dbReference type="ARBA" id="ARBA00008056"/>
    </source>
</evidence>
<dbReference type="InterPro" id="IPR050295">
    <property type="entry name" value="Plant_2OG-oxidoreductases"/>
</dbReference>
<dbReference type="InterPro" id="IPR005123">
    <property type="entry name" value="Oxoglu/Fe-dep_dioxygenase_dom"/>
</dbReference>
<dbReference type="Proteomes" id="UP000811609">
    <property type="component" value="Chromosome 4"/>
</dbReference>
<comment type="similarity">
    <text evidence="1 5">Belongs to the iron/ascorbate-dependent oxidoreductase family.</text>
</comment>
<evidence type="ECO:0000313" key="8">
    <source>
        <dbReference type="Proteomes" id="UP000811609"/>
    </source>
</evidence>